<keyword evidence="2 3" id="KW-0808">Transferase</keyword>
<dbReference type="InterPro" id="IPR002052">
    <property type="entry name" value="DNA_methylase_N6_adenine_CS"/>
</dbReference>
<evidence type="ECO:0000313" key="4">
    <source>
        <dbReference type="Proteomes" id="UP000824135"/>
    </source>
</evidence>
<dbReference type="Gene3D" id="3.40.50.150">
    <property type="entry name" value="Vaccinia Virus protein VP39"/>
    <property type="match status" value="1"/>
</dbReference>
<dbReference type="InterPro" id="IPR029063">
    <property type="entry name" value="SAM-dependent_MTases_sf"/>
</dbReference>
<dbReference type="SUPFAM" id="SSF53335">
    <property type="entry name" value="S-adenosyl-L-methionine-dependent methyltransferases"/>
    <property type="match status" value="1"/>
</dbReference>
<evidence type="ECO:0000313" key="3">
    <source>
        <dbReference type="EMBL" id="HIY77944.1"/>
    </source>
</evidence>
<dbReference type="AlphaFoldDB" id="A0A9D1Z7C7"/>
<dbReference type="PANTHER" id="PTHR43542">
    <property type="entry name" value="METHYLTRANSFERASE"/>
    <property type="match status" value="1"/>
</dbReference>
<keyword evidence="1 3" id="KW-0489">Methyltransferase</keyword>
<sequence length="175" mass="19475">MRIIAGKYRGKTLAAFKGRDIRPTADRVKESLFNILAPEISGANVLDLFCGSGGVGLEALSRGADYVVFNDMSKDSLAVLRKNCAALRVNPKIYNLDFRELLSSLDVTFDIIYIDPPYKSNYGREALEIIARRGLLNTGGVAVFESDRPFEGETGLIRYDERKYGVTYLTFFSPD</sequence>
<dbReference type="InterPro" id="IPR004398">
    <property type="entry name" value="RNA_MeTrfase_RsmD"/>
</dbReference>
<proteinExistence type="predicted"/>
<dbReference type="EC" id="2.1.1.171" evidence="3"/>
<reference evidence="3" key="2">
    <citation type="submission" date="2021-04" db="EMBL/GenBank/DDBJ databases">
        <authorList>
            <person name="Gilroy R."/>
        </authorList>
    </citation>
    <scope>NUCLEOTIDE SEQUENCE</scope>
    <source>
        <strain evidence="3">CHK199-9574</strain>
    </source>
</reference>
<dbReference type="PANTHER" id="PTHR43542:SF1">
    <property type="entry name" value="METHYLTRANSFERASE"/>
    <property type="match status" value="1"/>
</dbReference>
<accession>A0A9D1Z7C7</accession>
<evidence type="ECO:0000256" key="1">
    <source>
        <dbReference type="ARBA" id="ARBA00022603"/>
    </source>
</evidence>
<dbReference type="PIRSF" id="PIRSF004553">
    <property type="entry name" value="CHP00095"/>
    <property type="match status" value="1"/>
</dbReference>
<organism evidence="3 4">
    <name type="scientific">Candidatus Borkfalkia excrementavium</name>
    <dbReference type="NCBI Taxonomy" id="2838505"/>
    <lineage>
        <taxon>Bacteria</taxon>
        <taxon>Bacillati</taxon>
        <taxon>Bacillota</taxon>
        <taxon>Clostridia</taxon>
        <taxon>Christensenellales</taxon>
        <taxon>Christensenellaceae</taxon>
        <taxon>Candidatus Borkfalkia</taxon>
    </lineage>
</organism>
<evidence type="ECO:0000256" key="2">
    <source>
        <dbReference type="ARBA" id="ARBA00022679"/>
    </source>
</evidence>
<dbReference type="PROSITE" id="PS00092">
    <property type="entry name" value="N6_MTASE"/>
    <property type="match status" value="1"/>
</dbReference>
<dbReference type="EMBL" id="DXCO01000021">
    <property type="protein sequence ID" value="HIY77944.1"/>
    <property type="molecule type" value="Genomic_DNA"/>
</dbReference>
<gene>
    <name evidence="3" type="primary">rsmD</name>
    <name evidence="3" type="ORF">H9728_02765</name>
</gene>
<dbReference type="GO" id="GO:0052913">
    <property type="term" value="F:16S rRNA (guanine(966)-N(2))-methyltransferase activity"/>
    <property type="evidence" value="ECO:0007669"/>
    <property type="project" value="UniProtKB-EC"/>
</dbReference>
<dbReference type="Proteomes" id="UP000824135">
    <property type="component" value="Unassembled WGS sequence"/>
</dbReference>
<dbReference type="GO" id="GO:0003676">
    <property type="term" value="F:nucleic acid binding"/>
    <property type="evidence" value="ECO:0007669"/>
    <property type="project" value="InterPro"/>
</dbReference>
<protein>
    <submittedName>
        <fullName evidence="3">16S rRNA (Guanine(966)-N(2))-methyltransferase RsmD</fullName>
        <ecNumber evidence="3">2.1.1.171</ecNumber>
    </submittedName>
</protein>
<comment type="caution">
    <text evidence="3">The sequence shown here is derived from an EMBL/GenBank/DDBJ whole genome shotgun (WGS) entry which is preliminary data.</text>
</comment>
<dbReference type="Pfam" id="PF03602">
    <property type="entry name" value="Cons_hypoth95"/>
    <property type="match status" value="1"/>
</dbReference>
<dbReference type="CDD" id="cd02440">
    <property type="entry name" value="AdoMet_MTases"/>
    <property type="match status" value="1"/>
</dbReference>
<name>A0A9D1Z7C7_9FIRM</name>
<reference evidence="3" key="1">
    <citation type="journal article" date="2021" name="PeerJ">
        <title>Extensive microbial diversity within the chicken gut microbiome revealed by metagenomics and culture.</title>
        <authorList>
            <person name="Gilroy R."/>
            <person name="Ravi A."/>
            <person name="Getino M."/>
            <person name="Pursley I."/>
            <person name="Horton D.L."/>
            <person name="Alikhan N.F."/>
            <person name="Baker D."/>
            <person name="Gharbi K."/>
            <person name="Hall N."/>
            <person name="Watson M."/>
            <person name="Adriaenssens E.M."/>
            <person name="Foster-Nyarko E."/>
            <person name="Jarju S."/>
            <person name="Secka A."/>
            <person name="Antonio M."/>
            <person name="Oren A."/>
            <person name="Chaudhuri R.R."/>
            <person name="La Ragione R."/>
            <person name="Hildebrand F."/>
            <person name="Pallen M.J."/>
        </authorList>
    </citation>
    <scope>NUCLEOTIDE SEQUENCE</scope>
    <source>
        <strain evidence="3">CHK199-9574</strain>
    </source>
</reference>
<dbReference type="NCBIfam" id="TIGR00095">
    <property type="entry name" value="16S rRNA (guanine(966)-N(2))-methyltransferase RsmD"/>
    <property type="match status" value="1"/>
</dbReference>